<dbReference type="RefSeq" id="WP_090044340.1">
    <property type="nucleotide sequence ID" value="NZ_FNCC01000001.1"/>
</dbReference>
<sequence>MIRTLFRSLEPVHGMIYFAPEADTRYASAGLDRPSGYFASRAAAMGPVGSEVVVATFYNFNPALVRACIPQAWEKVTPEQVLRLRWEAADEALRKVLPGDLDEITGLAKRAAERAKDMPHGRPLFAAHASLPWPDDTLLQLFHAQTLLREFRGDGHLAALLRHNISGIEALVLHVATGTYPASVLRKTRAWSEEQWAATVEDLRSRGLVGEDDLLTDRGRELREGIEDDTDRMAAPAYDVLSDEEKERFVALASPLGKAVVEGGLLPGRR</sequence>
<dbReference type="InterPro" id="IPR054058">
    <property type="entry name" value="HTH_67"/>
</dbReference>
<dbReference type="Pfam" id="PF21863">
    <property type="entry name" value="HTH_67"/>
    <property type="match status" value="1"/>
</dbReference>
<evidence type="ECO:0000313" key="2">
    <source>
        <dbReference type="Proteomes" id="UP000199623"/>
    </source>
</evidence>
<evidence type="ECO:0008006" key="3">
    <source>
        <dbReference type="Google" id="ProtNLM"/>
    </source>
</evidence>
<reference evidence="2" key="1">
    <citation type="submission" date="2016-10" db="EMBL/GenBank/DDBJ databases">
        <authorList>
            <person name="Varghese N."/>
            <person name="Submissions S."/>
        </authorList>
    </citation>
    <scope>NUCLEOTIDE SEQUENCE [LARGE SCALE GENOMIC DNA]</scope>
    <source>
        <strain evidence="2">CGMCC 4.3506</strain>
    </source>
</reference>
<organism evidence="1 2">
    <name type="scientific">Lentzea fradiae</name>
    <dbReference type="NCBI Taxonomy" id="200378"/>
    <lineage>
        <taxon>Bacteria</taxon>
        <taxon>Bacillati</taxon>
        <taxon>Actinomycetota</taxon>
        <taxon>Actinomycetes</taxon>
        <taxon>Pseudonocardiales</taxon>
        <taxon>Pseudonocardiaceae</taxon>
        <taxon>Lentzea</taxon>
    </lineage>
</organism>
<accession>A0A1G7K2M9</accession>
<dbReference type="EMBL" id="FNCC01000001">
    <property type="protein sequence ID" value="SDF31518.1"/>
    <property type="molecule type" value="Genomic_DNA"/>
</dbReference>
<name>A0A1G7K2M9_9PSEU</name>
<dbReference type="AlphaFoldDB" id="A0A1G7K2M9"/>
<dbReference type="OrthoDB" id="157052at2"/>
<gene>
    <name evidence="1" type="ORF">SAMN05216553_10153</name>
</gene>
<keyword evidence="2" id="KW-1185">Reference proteome</keyword>
<protein>
    <recommendedName>
        <fullName evidence="3">SalK</fullName>
    </recommendedName>
</protein>
<proteinExistence type="predicted"/>
<evidence type="ECO:0000313" key="1">
    <source>
        <dbReference type="EMBL" id="SDF31518.1"/>
    </source>
</evidence>
<dbReference type="NCBIfam" id="NF047719">
    <property type="entry name" value="SCO6745_fam_HTH"/>
    <property type="match status" value="1"/>
</dbReference>
<dbReference type="Proteomes" id="UP000199623">
    <property type="component" value="Unassembled WGS sequence"/>
</dbReference>
<dbReference type="STRING" id="200378.SAMN05216553_10153"/>